<keyword evidence="1" id="KW-0812">Transmembrane</keyword>
<evidence type="ECO:0008006" key="4">
    <source>
        <dbReference type="Google" id="ProtNLM"/>
    </source>
</evidence>
<feature type="transmembrane region" description="Helical" evidence="1">
    <location>
        <begin position="31"/>
        <end position="56"/>
    </location>
</feature>
<keyword evidence="1" id="KW-1133">Transmembrane helix</keyword>
<reference evidence="2 3" key="1">
    <citation type="submission" date="2018-08" db="EMBL/GenBank/DDBJ databases">
        <title>Mucilaginibacter sp. MYSH2.</title>
        <authorList>
            <person name="Seo T."/>
        </authorList>
    </citation>
    <scope>NUCLEOTIDE SEQUENCE [LARGE SCALE GENOMIC DNA]</scope>
    <source>
        <strain evidence="2 3">MYSH2</strain>
    </source>
</reference>
<feature type="transmembrane region" description="Helical" evidence="1">
    <location>
        <begin position="6"/>
        <end position="24"/>
    </location>
</feature>
<dbReference type="Proteomes" id="UP000264217">
    <property type="component" value="Unassembled WGS sequence"/>
</dbReference>
<protein>
    <recommendedName>
        <fullName evidence="4">DUF2768 domain-containing protein</fullName>
    </recommendedName>
</protein>
<sequence length="59" mass="6456">MLYIFIICYISLLVIGFMATRKVMDKGMSAIIYAILFIGFAAVSLGLAIVLLSIFIGVH</sequence>
<evidence type="ECO:0000313" key="2">
    <source>
        <dbReference type="EMBL" id="RFZ95054.1"/>
    </source>
</evidence>
<keyword evidence="1" id="KW-0472">Membrane</keyword>
<keyword evidence="3" id="KW-1185">Reference proteome</keyword>
<proteinExistence type="predicted"/>
<gene>
    <name evidence="2" type="ORF">D0C36_05880</name>
</gene>
<organism evidence="2 3">
    <name type="scientific">Mucilaginibacter conchicola</name>
    <dbReference type="NCBI Taxonomy" id="2303333"/>
    <lineage>
        <taxon>Bacteria</taxon>
        <taxon>Pseudomonadati</taxon>
        <taxon>Bacteroidota</taxon>
        <taxon>Sphingobacteriia</taxon>
        <taxon>Sphingobacteriales</taxon>
        <taxon>Sphingobacteriaceae</taxon>
        <taxon>Mucilaginibacter</taxon>
    </lineage>
</organism>
<dbReference type="EMBL" id="QWDC01000001">
    <property type="protein sequence ID" value="RFZ95054.1"/>
    <property type="molecule type" value="Genomic_DNA"/>
</dbReference>
<comment type="caution">
    <text evidence="2">The sequence shown here is derived from an EMBL/GenBank/DDBJ whole genome shotgun (WGS) entry which is preliminary data.</text>
</comment>
<accession>A0A372NYT3</accession>
<evidence type="ECO:0000313" key="3">
    <source>
        <dbReference type="Proteomes" id="UP000264217"/>
    </source>
</evidence>
<dbReference type="RefSeq" id="WP_117390611.1">
    <property type="nucleotide sequence ID" value="NZ_QWDC01000001.1"/>
</dbReference>
<name>A0A372NYT3_9SPHI</name>
<dbReference type="AlphaFoldDB" id="A0A372NYT3"/>
<evidence type="ECO:0000256" key="1">
    <source>
        <dbReference type="SAM" id="Phobius"/>
    </source>
</evidence>